<dbReference type="PANTHER" id="PTHR13318">
    <property type="entry name" value="PARTNER OF PAIRED, ISOFORM B-RELATED"/>
    <property type="match status" value="1"/>
</dbReference>
<dbReference type="InterPro" id="IPR032675">
    <property type="entry name" value="LRR_dom_sf"/>
</dbReference>
<dbReference type="OrthoDB" id="6413714at2759"/>
<dbReference type="SMART" id="SM00367">
    <property type="entry name" value="LRR_CC"/>
    <property type="match status" value="1"/>
</dbReference>
<evidence type="ECO:0000313" key="2">
    <source>
        <dbReference type="Proteomes" id="UP000054359"/>
    </source>
</evidence>
<name>A0A087UPM0_STEMI</name>
<dbReference type="OMA" id="LIRDENW"/>
<feature type="non-terminal residue" evidence="1">
    <location>
        <position position="282"/>
    </location>
</feature>
<protein>
    <recommendedName>
        <fullName evidence="3">F-box/LRR-repeat protein 2</fullName>
    </recommendedName>
</protein>
<accession>A0A087UPM0</accession>
<gene>
    <name evidence="1" type="ORF">X975_04764</name>
</gene>
<dbReference type="EMBL" id="KK120899">
    <property type="protein sequence ID" value="KFM79309.1"/>
    <property type="molecule type" value="Genomic_DNA"/>
</dbReference>
<dbReference type="Proteomes" id="UP000054359">
    <property type="component" value="Unassembled WGS sequence"/>
</dbReference>
<dbReference type="SUPFAM" id="SSF52047">
    <property type="entry name" value="RNI-like"/>
    <property type="match status" value="2"/>
</dbReference>
<evidence type="ECO:0000313" key="1">
    <source>
        <dbReference type="EMBL" id="KFM79309.1"/>
    </source>
</evidence>
<dbReference type="AlphaFoldDB" id="A0A087UPM0"/>
<dbReference type="InterPro" id="IPR006553">
    <property type="entry name" value="Leu-rich_rpt_Cys-con_subtyp"/>
</dbReference>
<dbReference type="Gene3D" id="3.80.10.10">
    <property type="entry name" value="Ribonuclease Inhibitor"/>
    <property type="match status" value="1"/>
</dbReference>
<reference evidence="1 2" key="1">
    <citation type="submission" date="2013-11" db="EMBL/GenBank/DDBJ databases">
        <title>Genome sequencing of Stegodyphus mimosarum.</title>
        <authorList>
            <person name="Bechsgaard J."/>
        </authorList>
    </citation>
    <scope>NUCLEOTIDE SEQUENCE [LARGE SCALE GENOMIC DNA]</scope>
</reference>
<organism evidence="1 2">
    <name type="scientific">Stegodyphus mimosarum</name>
    <name type="common">African social velvet spider</name>
    <dbReference type="NCBI Taxonomy" id="407821"/>
    <lineage>
        <taxon>Eukaryota</taxon>
        <taxon>Metazoa</taxon>
        <taxon>Ecdysozoa</taxon>
        <taxon>Arthropoda</taxon>
        <taxon>Chelicerata</taxon>
        <taxon>Arachnida</taxon>
        <taxon>Araneae</taxon>
        <taxon>Araneomorphae</taxon>
        <taxon>Entelegynae</taxon>
        <taxon>Eresoidea</taxon>
        <taxon>Eresidae</taxon>
        <taxon>Stegodyphus</taxon>
    </lineage>
</organism>
<keyword evidence="2" id="KW-1185">Reference proteome</keyword>
<sequence>MLFAIISCVPNVKHLDLTETNCSDKVVAFIRKACPFLVSLNLESCSNVTDEGVIRLSSSDKQLTNYDNLKFLNIKHTSVSYCGVIFILQHLPSLQYVKYDHFATALHLLHSGQIHESSQKKYNLALFEHTFAAKATIGDVLETWTVLCPKVTNAVIHDMPSEYEFRLLQKFSHLKKLAVSFPCRYIPSCTRFFIQISPYLTCNGHMLTVLKFRNVTVSVKELTKFCPNLRCLHLLEVMYADFEEKDLHEEQHRLENLETLKLFNTNLQYNFKSFNLLFTSAK</sequence>
<proteinExistence type="predicted"/>
<dbReference type="GO" id="GO:0031146">
    <property type="term" value="P:SCF-dependent proteasomal ubiquitin-dependent protein catabolic process"/>
    <property type="evidence" value="ECO:0007669"/>
    <property type="project" value="TreeGrafter"/>
</dbReference>
<evidence type="ECO:0008006" key="3">
    <source>
        <dbReference type="Google" id="ProtNLM"/>
    </source>
</evidence>
<dbReference type="STRING" id="407821.A0A087UPM0"/>
<dbReference type="GO" id="GO:0019005">
    <property type="term" value="C:SCF ubiquitin ligase complex"/>
    <property type="evidence" value="ECO:0007669"/>
    <property type="project" value="TreeGrafter"/>
</dbReference>